<dbReference type="Gene3D" id="1.10.10.60">
    <property type="entry name" value="Homeodomain-like"/>
    <property type="match status" value="1"/>
</dbReference>
<dbReference type="RefSeq" id="WP_255875739.1">
    <property type="nucleotide sequence ID" value="NZ_JACASI010000041.1"/>
</dbReference>
<evidence type="ECO:0000313" key="4">
    <source>
        <dbReference type="EMBL" id="MCQ3830849.1"/>
    </source>
</evidence>
<dbReference type="PRINTS" id="PR00455">
    <property type="entry name" value="HTHTETR"/>
</dbReference>
<evidence type="ECO:0000256" key="1">
    <source>
        <dbReference type="ARBA" id="ARBA00023125"/>
    </source>
</evidence>
<keyword evidence="1 2" id="KW-0238">DNA-binding</keyword>
<dbReference type="Gene3D" id="1.10.357.10">
    <property type="entry name" value="Tetracycline Repressor, domain 2"/>
    <property type="match status" value="1"/>
</dbReference>
<comment type="caution">
    <text evidence="4">The sequence shown here is derived from an EMBL/GenBank/DDBJ whole genome shotgun (WGS) entry which is preliminary data.</text>
</comment>
<keyword evidence="5" id="KW-1185">Reference proteome</keyword>
<dbReference type="Pfam" id="PF00440">
    <property type="entry name" value="TetR_N"/>
    <property type="match status" value="1"/>
</dbReference>
<dbReference type="InterPro" id="IPR009057">
    <property type="entry name" value="Homeodomain-like_sf"/>
</dbReference>
<proteinExistence type="predicted"/>
<dbReference type="InterPro" id="IPR023772">
    <property type="entry name" value="DNA-bd_HTH_TetR-type_CS"/>
</dbReference>
<sequence>MTEKKPTRSKLKRQAILQAAKRAFQERGVHNTSMDELAALAEVSKRTVYNHFASKEALIITLMGELWQQATQCAGGVYEADTDLQLQLRKLIEAEIEVICSREYIELNRVAFDHFFHQPEALRQQMEKFSAIETGITRWLKAATADGRLQNLDIEIGSKQIHSLIKGSCFWPQLMQVSPLLTPKERAALAERTAALFLSHYAA</sequence>
<dbReference type="PROSITE" id="PS50977">
    <property type="entry name" value="HTH_TETR_2"/>
    <property type="match status" value="1"/>
</dbReference>
<reference evidence="4" key="1">
    <citation type="thesis" date="2020" institute="Technische Universitat Dresden" country="Dresden, Germany">
        <title>The Agarolytic System of Microbulbifer elongatus PORT2, Isolated from Batu Karas, Pangandaran West Java Indonesia.</title>
        <authorList>
            <person name="Anggraeni S.R."/>
        </authorList>
    </citation>
    <scope>NUCLEOTIDE SEQUENCE</scope>
    <source>
        <strain evidence="4">PORT2</strain>
    </source>
</reference>
<organism evidence="4 5">
    <name type="scientific">Microbulbifer elongatus</name>
    <dbReference type="NCBI Taxonomy" id="86173"/>
    <lineage>
        <taxon>Bacteria</taxon>
        <taxon>Pseudomonadati</taxon>
        <taxon>Pseudomonadota</taxon>
        <taxon>Gammaproteobacteria</taxon>
        <taxon>Cellvibrionales</taxon>
        <taxon>Microbulbiferaceae</taxon>
        <taxon>Microbulbifer</taxon>
    </lineage>
</organism>
<feature type="DNA-binding region" description="H-T-H motif" evidence="2">
    <location>
        <begin position="33"/>
        <end position="52"/>
    </location>
</feature>
<feature type="domain" description="HTH tetR-type" evidence="3">
    <location>
        <begin position="10"/>
        <end position="70"/>
    </location>
</feature>
<dbReference type="PANTHER" id="PTHR30055">
    <property type="entry name" value="HTH-TYPE TRANSCRIPTIONAL REGULATOR RUTR"/>
    <property type="match status" value="1"/>
</dbReference>
<gene>
    <name evidence="4" type="ORF">HXX02_15530</name>
</gene>
<dbReference type="Pfam" id="PF14246">
    <property type="entry name" value="TetR_C_7"/>
    <property type="match status" value="1"/>
</dbReference>
<evidence type="ECO:0000256" key="2">
    <source>
        <dbReference type="PROSITE-ProRule" id="PRU00335"/>
    </source>
</evidence>
<dbReference type="PROSITE" id="PS01081">
    <property type="entry name" value="HTH_TETR_1"/>
    <property type="match status" value="1"/>
</dbReference>
<dbReference type="InterPro" id="IPR001647">
    <property type="entry name" value="HTH_TetR"/>
</dbReference>
<evidence type="ECO:0000313" key="5">
    <source>
        <dbReference type="Proteomes" id="UP001205566"/>
    </source>
</evidence>
<dbReference type="EMBL" id="JACASI010000041">
    <property type="protein sequence ID" value="MCQ3830849.1"/>
    <property type="molecule type" value="Genomic_DNA"/>
</dbReference>
<dbReference type="Proteomes" id="UP001205566">
    <property type="component" value="Unassembled WGS sequence"/>
</dbReference>
<dbReference type="InterPro" id="IPR039536">
    <property type="entry name" value="TetR_C_Proteobacteria"/>
</dbReference>
<name>A0ABT1P770_9GAMM</name>
<accession>A0ABT1P770</accession>
<evidence type="ECO:0000259" key="3">
    <source>
        <dbReference type="PROSITE" id="PS50977"/>
    </source>
</evidence>
<dbReference type="PANTHER" id="PTHR30055:SF224">
    <property type="entry name" value="TRANSCRIPTIONAL REGULATOR TETR FAMILY"/>
    <property type="match status" value="1"/>
</dbReference>
<protein>
    <submittedName>
        <fullName evidence="4">TetR/AcrR family transcriptional regulator</fullName>
    </submittedName>
</protein>
<dbReference type="InterPro" id="IPR050109">
    <property type="entry name" value="HTH-type_TetR-like_transc_reg"/>
</dbReference>
<dbReference type="SUPFAM" id="SSF46689">
    <property type="entry name" value="Homeodomain-like"/>
    <property type="match status" value="1"/>
</dbReference>